<dbReference type="GO" id="GO:0003677">
    <property type="term" value="F:DNA binding"/>
    <property type="evidence" value="ECO:0007669"/>
    <property type="project" value="UniProtKB-UniRule"/>
</dbReference>
<protein>
    <submittedName>
        <fullName evidence="6">TetR/AcrR family transcriptional regulator</fullName>
    </submittedName>
</protein>
<dbReference type="RefSeq" id="WP_116623555.1">
    <property type="nucleotide sequence ID" value="NZ_QURN01000006.1"/>
</dbReference>
<organism evidence="6 7">
    <name type="scientific">Mesorhizobium denitrificans</name>
    <dbReference type="NCBI Taxonomy" id="2294114"/>
    <lineage>
        <taxon>Bacteria</taxon>
        <taxon>Pseudomonadati</taxon>
        <taxon>Pseudomonadota</taxon>
        <taxon>Alphaproteobacteria</taxon>
        <taxon>Hyphomicrobiales</taxon>
        <taxon>Phyllobacteriaceae</taxon>
        <taxon>Mesorhizobium</taxon>
    </lineage>
</organism>
<feature type="DNA-binding region" description="H-T-H motif" evidence="4">
    <location>
        <begin position="37"/>
        <end position="56"/>
    </location>
</feature>
<accession>A0A371XEQ4</accession>
<evidence type="ECO:0000256" key="1">
    <source>
        <dbReference type="ARBA" id="ARBA00023015"/>
    </source>
</evidence>
<dbReference type="SUPFAM" id="SSF46689">
    <property type="entry name" value="Homeodomain-like"/>
    <property type="match status" value="1"/>
</dbReference>
<keyword evidence="3" id="KW-0804">Transcription</keyword>
<proteinExistence type="predicted"/>
<keyword evidence="2 4" id="KW-0238">DNA-binding</keyword>
<name>A0A371XEQ4_9HYPH</name>
<dbReference type="Proteomes" id="UP000262379">
    <property type="component" value="Unassembled WGS sequence"/>
</dbReference>
<evidence type="ECO:0000313" key="6">
    <source>
        <dbReference type="EMBL" id="RFC67721.1"/>
    </source>
</evidence>
<dbReference type="PROSITE" id="PS50977">
    <property type="entry name" value="HTH_TETR_2"/>
    <property type="match status" value="1"/>
</dbReference>
<keyword evidence="7" id="KW-1185">Reference proteome</keyword>
<sequence>MPFEIALPSDGPEDAKKIRALHGAMTAFFSYGYQRTSMDDIAKAAGMSRPALYLLFKNKADIFQAGAERVFQRSAMCLEEVLNGPGSFSERLFQSVDRGMIAMMAKMNASPHGAELIDMKNDVAGGLMQAWHGKSVALFQNAIEVETKASGVDLAARGLTSHVLAELLVDGLEGVKHRVADVETQRTALRQLIRVIELALKK</sequence>
<feature type="domain" description="HTH tetR-type" evidence="5">
    <location>
        <begin position="14"/>
        <end position="74"/>
    </location>
</feature>
<dbReference type="InterPro" id="IPR009057">
    <property type="entry name" value="Homeodomain-like_sf"/>
</dbReference>
<dbReference type="PRINTS" id="PR00455">
    <property type="entry name" value="HTHTETR"/>
</dbReference>
<dbReference type="AlphaFoldDB" id="A0A371XEQ4"/>
<evidence type="ECO:0000256" key="4">
    <source>
        <dbReference type="PROSITE-ProRule" id="PRU00335"/>
    </source>
</evidence>
<dbReference type="Pfam" id="PF00440">
    <property type="entry name" value="TetR_N"/>
    <property type="match status" value="1"/>
</dbReference>
<evidence type="ECO:0000256" key="2">
    <source>
        <dbReference type="ARBA" id="ARBA00023125"/>
    </source>
</evidence>
<dbReference type="Gene3D" id="1.10.357.10">
    <property type="entry name" value="Tetracycline Repressor, domain 2"/>
    <property type="match status" value="1"/>
</dbReference>
<dbReference type="PANTHER" id="PTHR47506:SF1">
    <property type="entry name" value="HTH-TYPE TRANSCRIPTIONAL REGULATOR YJDC"/>
    <property type="match status" value="1"/>
</dbReference>
<comment type="caution">
    <text evidence="6">The sequence shown here is derived from an EMBL/GenBank/DDBJ whole genome shotgun (WGS) entry which is preliminary data.</text>
</comment>
<keyword evidence="1" id="KW-0805">Transcription regulation</keyword>
<reference evidence="7" key="1">
    <citation type="submission" date="2018-08" db="EMBL/GenBank/DDBJ databases">
        <authorList>
            <person name="Im W.T."/>
        </authorList>
    </citation>
    <scope>NUCLEOTIDE SEQUENCE [LARGE SCALE GENOMIC DNA]</scope>
    <source>
        <strain evidence="7">LA-28</strain>
    </source>
</reference>
<dbReference type="InterPro" id="IPR001647">
    <property type="entry name" value="HTH_TetR"/>
</dbReference>
<dbReference type="EMBL" id="QURN01000006">
    <property type="protein sequence ID" value="RFC67721.1"/>
    <property type="molecule type" value="Genomic_DNA"/>
</dbReference>
<evidence type="ECO:0000313" key="7">
    <source>
        <dbReference type="Proteomes" id="UP000262379"/>
    </source>
</evidence>
<evidence type="ECO:0000256" key="3">
    <source>
        <dbReference type="ARBA" id="ARBA00023163"/>
    </source>
</evidence>
<gene>
    <name evidence="6" type="ORF">DY251_08960</name>
</gene>
<dbReference type="PANTHER" id="PTHR47506">
    <property type="entry name" value="TRANSCRIPTIONAL REGULATORY PROTEIN"/>
    <property type="match status" value="1"/>
</dbReference>
<evidence type="ECO:0000259" key="5">
    <source>
        <dbReference type="PROSITE" id="PS50977"/>
    </source>
</evidence>